<protein>
    <submittedName>
        <fullName evidence="1">Uncharacterized protein</fullName>
    </submittedName>
</protein>
<dbReference type="Proteomes" id="UP000766570">
    <property type="component" value="Unassembled WGS sequence"/>
</dbReference>
<comment type="caution">
    <text evidence="1">The sequence shown here is derived from an EMBL/GenBank/DDBJ whole genome shotgun (WGS) entry which is preliminary data.</text>
</comment>
<gene>
    <name evidence="1" type="ORF">JOF46_002000</name>
</gene>
<organism evidence="1 2">
    <name type="scientific">Paeniglutamicibacter psychrophenolicus</name>
    <dbReference type="NCBI Taxonomy" id="257454"/>
    <lineage>
        <taxon>Bacteria</taxon>
        <taxon>Bacillati</taxon>
        <taxon>Actinomycetota</taxon>
        <taxon>Actinomycetes</taxon>
        <taxon>Micrococcales</taxon>
        <taxon>Micrococcaceae</taxon>
        <taxon>Paeniglutamicibacter</taxon>
    </lineage>
</organism>
<dbReference type="EMBL" id="JAGIOE010000001">
    <property type="protein sequence ID" value="MBP2374088.1"/>
    <property type="molecule type" value="Genomic_DNA"/>
</dbReference>
<evidence type="ECO:0000313" key="2">
    <source>
        <dbReference type="Proteomes" id="UP000766570"/>
    </source>
</evidence>
<dbReference type="RefSeq" id="WP_281070100.1">
    <property type="nucleotide sequence ID" value="NZ_JAGIOE010000001.1"/>
</dbReference>
<proteinExistence type="predicted"/>
<accession>A0ABS4WD83</accession>
<sequence>MSRLDDWLTKHGDREKLTFGAMMEFVQASDSRSKISKLFA</sequence>
<keyword evidence="2" id="KW-1185">Reference proteome</keyword>
<reference evidence="1 2" key="1">
    <citation type="submission" date="2021-03" db="EMBL/GenBank/DDBJ databases">
        <title>Sequencing the genomes of 1000 actinobacteria strains.</title>
        <authorList>
            <person name="Klenk H.-P."/>
        </authorList>
    </citation>
    <scope>NUCLEOTIDE SEQUENCE [LARGE SCALE GENOMIC DNA]</scope>
    <source>
        <strain evidence="1 2">DSM 15454</strain>
    </source>
</reference>
<evidence type="ECO:0000313" key="1">
    <source>
        <dbReference type="EMBL" id="MBP2374088.1"/>
    </source>
</evidence>
<name>A0ABS4WD83_9MICC</name>